<evidence type="ECO:0008006" key="3">
    <source>
        <dbReference type="Google" id="ProtNLM"/>
    </source>
</evidence>
<gene>
    <name evidence="1" type="ORF">ACFYV7_15035</name>
</gene>
<organism evidence="1 2">
    <name type="scientific">Nocardia suismassiliense</name>
    <dbReference type="NCBI Taxonomy" id="2077092"/>
    <lineage>
        <taxon>Bacteria</taxon>
        <taxon>Bacillati</taxon>
        <taxon>Actinomycetota</taxon>
        <taxon>Actinomycetes</taxon>
        <taxon>Mycobacteriales</taxon>
        <taxon>Nocardiaceae</taxon>
        <taxon>Nocardia</taxon>
    </lineage>
</organism>
<proteinExistence type="predicted"/>
<sequence length="40" mass="4249">MGLDGIVIAAGSNDIQGGRTLAQMQADVITAINKNQHRNR</sequence>
<evidence type="ECO:0000313" key="1">
    <source>
        <dbReference type="EMBL" id="MFF3224105.1"/>
    </source>
</evidence>
<keyword evidence="2" id="KW-1185">Reference proteome</keyword>
<reference evidence="1 2" key="1">
    <citation type="submission" date="2024-10" db="EMBL/GenBank/DDBJ databases">
        <title>The Natural Products Discovery Center: Release of the First 8490 Sequenced Strains for Exploring Actinobacteria Biosynthetic Diversity.</title>
        <authorList>
            <person name="Kalkreuter E."/>
            <person name="Kautsar S.A."/>
            <person name="Yang D."/>
            <person name="Bader C.D."/>
            <person name="Teijaro C.N."/>
            <person name="Fluegel L."/>
            <person name="Davis C.M."/>
            <person name="Simpson J.R."/>
            <person name="Lauterbach L."/>
            <person name="Steele A.D."/>
            <person name="Gui C."/>
            <person name="Meng S."/>
            <person name="Li G."/>
            <person name="Viehrig K."/>
            <person name="Ye F."/>
            <person name="Su P."/>
            <person name="Kiefer A.F."/>
            <person name="Nichols A."/>
            <person name="Cepeda A.J."/>
            <person name="Yan W."/>
            <person name="Fan B."/>
            <person name="Jiang Y."/>
            <person name="Adhikari A."/>
            <person name="Zheng C.-J."/>
            <person name="Schuster L."/>
            <person name="Cowan T.M."/>
            <person name="Smanski M.J."/>
            <person name="Chevrette M.G."/>
            <person name="De Carvalho L.P.S."/>
            <person name="Shen B."/>
        </authorList>
    </citation>
    <scope>NUCLEOTIDE SEQUENCE [LARGE SCALE GENOMIC DNA]</scope>
    <source>
        <strain evidence="1 2">NPDC003040</strain>
    </source>
</reference>
<name>A0ABW6QU10_9NOCA</name>
<dbReference type="RefSeq" id="WP_387717446.1">
    <property type="nucleotide sequence ID" value="NZ_JBIAPI010000002.1"/>
</dbReference>
<protein>
    <recommendedName>
        <fullName evidence="3">Lysophospholipase L1 or related esterase</fullName>
    </recommendedName>
</protein>
<evidence type="ECO:0000313" key="2">
    <source>
        <dbReference type="Proteomes" id="UP001601948"/>
    </source>
</evidence>
<dbReference type="EMBL" id="JBIAPI010000002">
    <property type="protein sequence ID" value="MFF3224105.1"/>
    <property type="molecule type" value="Genomic_DNA"/>
</dbReference>
<comment type="caution">
    <text evidence="1">The sequence shown here is derived from an EMBL/GenBank/DDBJ whole genome shotgun (WGS) entry which is preliminary data.</text>
</comment>
<dbReference type="Proteomes" id="UP001601948">
    <property type="component" value="Unassembled WGS sequence"/>
</dbReference>
<accession>A0ABW6QU10</accession>